<keyword evidence="4" id="KW-0346">Stress response</keyword>
<dbReference type="Pfam" id="PF13411">
    <property type="entry name" value="MerR_1"/>
    <property type="match status" value="1"/>
</dbReference>
<keyword evidence="1" id="KW-0238">DNA-binding</keyword>
<reference evidence="4 5" key="1">
    <citation type="submission" date="2024-09" db="EMBL/GenBank/DDBJ databases">
        <authorList>
            <person name="Sun Q."/>
            <person name="Mori K."/>
        </authorList>
    </citation>
    <scope>NUCLEOTIDE SEQUENCE [LARGE SCALE GENOMIC DNA]</scope>
    <source>
        <strain evidence="4 5">JCM 15389</strain>
    </source>
</reference>
<evidence type="ECO:0000313" key="5">
    <source>
        <dbReference type="Proteomes" id="UP001589788"/>
    </source>
</evidence>
<dbReference type="NCBIfam" id="NF047375">
    <property type="entry name" value="HeatShock_HspR"/>
    <property type="match status" value="1"/>
</dbReference>
<protein>
    <submittedName>
        <fullName evidence="4">Heat shock protein transcriptional repressor HspR</fullName>
    </submittedName>
</protein>
<dbReference type="EMBL" id="JBHLYQ010000001">
    <property type="protein sequence ID" value="MFC0080549.1"/>
    <property type="molecule type" value="Genomic_DNA"/>
</dbReference>
<dbReference type="PROSITE" id="PS50937">
    <property type="entry name" value="HTH_MERR_2"/>
    <property type="match status" value="1"/>
</dbReference>
<dbReference type="SUPFAM" id="SSF46955">
    <property type="entry name" value="Putative DNA-binding domain"/>
    <property type="match status" value="1"/>
</dbReference>
<dbReference type="Gene3D" id="1.10.1660.10">
    <property type="match status" value="1"/>
</dbReference>
<name>A0ABV6C2N3_9ACTN</name>
<evidence type="ECO:0000256" key="1">
    <source>
        <dbReference type="ARBA" id="ARBA00023125"/>
    </source>
</evidence>
<accession>A0ABV6C2N3</accession>
<dbReference type="PROSITE" id="PS00552">
    <property type="entry name" value="HTH_MERR_1"/>
    <property type="match status" value="1"/>
</dbReference>
<organism evidence="4 5">
    <name type="scientific">Aciditerrimonas ferrireducens</name>
    <dbReference type="NCBI Taxonomy" id="667306"/>
    <lineage>
        <taxon>Bacteria</taxon>
        <taxon>Bacillati</taxon>
        <taxon>Actinomycetota</taxon>
        <taxon>Acidimicrobiia</taxon>
        <taxon>Acidimicrobiales</taxon>
        <taxon>Acidimicrobiaceae</taxon>
        <taxon>Aciditerrimonas</taxon>
    </lineage>
</organism>
<dbReference type="InterPro" id="IPR047057">
    <property type="entry name" value="MerR_fam"/>
</dbReference>
<gene>
    <name evidence="4" type="ORF">ACFFRE_00045</name>
</gene>
<dbReference type="SMART" id="SM00422">
    <property type="entry name" value="HTH_MERR"/>
    <property type="match status" value="1"/>
</dbReference>
<evidence type="ECO:0000256" key="2">
    <source>
        <dbReference type="SAM" id="Coils"/>
    </source>
</evidence>
<comment type="caution">
    <text evidence="4">The sequence shown here is derived from an EMBL/GenBank/DDBJ whole genome shotgun (WGS) entry which is preliminary data.</text>
</comment>
<feature type="domain" description="HTH merR-type" evidence="3">
    <location>
        <begin position="16"/>
        <end position="84"/>
    </location>
</feature>
<dbReference type="RefSeq" id="WP_377786868.1">
    <property type="nucleotide sequence ID" value="NZ_JBHLYQ010000001.1"/>
</dbReference>
<feature type="coiled-coil region" evidence="2">
    <location>
        <begin position="81"/>
        <end position="119"/>
    </location>
</feature>
<dbReference type="PANTHER" id="PTHR30204">
    <property type="entry name" value="REDOX-CYCLING DRUG-SENSING TRANSCRIPTIONAL ACTIVATOR SOXR"/>
    <property type="match status" value="1"/>
</dbReference>
<evidence type="ECO:0000259" key="3">
    <source>
        <dbReference type="PROSITE" id="PS50937"/>
    </source>
</evidence>
<sequence>MTRRPLDPTSDPERAVYVISVAAELAGVHPQTLRIYERKGLVEPSRTGGGSRRYSLRDVERLRHIQDLTSEGLNLQGVRRVLELEAEVERLRAQVAALQAELERTRAEAREQVERTHRQYRRELVPVREVALVVRPAGRPGFGRGG</sequence>
<keyword evidence="5" id="KW-1185">Reference proteome</keyword>
<proteinExistence type="predicted"/>
<dbReference type="InterPro" id="IPR000551">
    <property type="entry name" value="MerR-type_HTH_dom"/>
</dbReference>
<dbReference type="InterPro" id="IPR009061">
    <property type="entry name" value="DNA-bd_dom_put_sf"/>
</dbReference>
<dbReference type="PRINTS" id="PR00040">
    <property type="entry name" value="HTHMERR"/>
</dbReference>
<dbReference type="PANTHER" id="PTHR30204:SF58">
    <property type="entry name" value="HTH-TYPE TRANSCRIPTIONAL REGULATOR YFMP"/>
    <property type="match status" value="1"/>
</dbReference>
<evidence type="ECO:0000313" key="4">
    <source>
        <dbReference type="EMBL" id="MFC0080549.1"/>
    </source>
</evidence>
<keyword evidence="2" id="KW-0175">Coiled coil</keyword>
<dbReference type="Proteomes" id="UP001589788">
    <property type="component" value="Unassembled WGS sequence"/>
</dbReference>
<dbReference type="CDD" id="cd04766">
    <property type="entry name" value="HTH_HspR"/>
    <property type="match status" value="1"/>
</dbReference>